<dbReference type="Pfam" id="PF00497">
    <property type="entry name" value="SBP_bac_3"/>
    <property type="match status" value="1"/>
</dbReference>
<organism evidence="3 4">
    <name type="scientific">Streptosporangium minutum</name>
    <dbReference type="NCBI Taxonomy" id="569862"/>
    <lineage>
        <taxon>Bacteria</taxon>
        <taxon>Bacillati</taxon>
        <taxon>Actinomycetota</taxon>
        <taxon>Actinomycetes</taxon>
        <taxon>Streptosporangiales</taxon>
        <taxon>Streptosporangiaceae</taxon>
        <taxon>Streptosporangium</taxon>
    </lineage>
</organism>
<comment type="caution">
    <text evidence="3">The sequence shown here is derived from an EMBL/GenBank/DDBJ whole genome shotgun (WGS) entry which is preliminary data.</text>
</comment>
<dbReference type="SUPFAM" id="SSF53850">
    <property type="entry name" value="Periplasmic binding protein-like II"/>
    <property type="match status" value="1"/>
</dbReference>
<keyword evidence="4" id="KW-1185">Reference proteome</keyword>
<evidence type="ECO:0000313" key="4">
    <source>
        <dbReference type="Proteomes" id="UP000194761"/>
    </source>
</evidence>
<evidence type="ECO:0000259" key="2">
    <source>
        <dbReference type="SMART" id="SM00062"/>
    </source>
</evidence>
<evidence type="ECO:0000256" key="1">
    <source>
        <dbReference type="ARBA" id="ARBA00022729"/>
    </source>
</evidence>
<dbReference type="PANTHER" id="PTHR35936">
    <property type="entry name" value="MEMBRANE-BOUND LYTIC MUREIN TRANSGLYCOSYLASE F"/>
    <property type="match status" value="1"/>
</dbReference>
<dbReference type="SMART" id="SM00062">
    <property type="entry name" value="PBPb"/>
    <property type="match status" value="1"/>
</dbReference>
<protein>
    <submittedName>
        <fullName evidence="3">ABC transporter substrate-binding protein</fullName>
    </submittedName>
</protein>
<gene>
    <name evidence="3" type="ORF">CA984_04180</name>
</gene>
<dbReference type="PROSITE" id="PS51257">
    <property type="entry name" value="PROKAR_LIPOPROTEIN"/>
    <property type="match status" value="1"/>
</dbReference>
<feature type="domain" description="Solute-binding protein family 3/N-terminal" evidence="2">
    <location>
        <begin position="44"/>
        <end position="265"/>
    </location>
</feature>
<sequence length="280" mass="29535">MTGGILRRPVAGVLTSVVLACLTSTACSGARSEDTLERVRAAGSLRVALTQANPPWNFLDSGNRPMGYDVDIAREVARRTDIGRVEFIGSDFASFVGGIRADRFDIVISGQTVTAARSEQVDFSRPYGVNPVAVFVRTGETAIGGLADLAGKRIAVSEGTVQADFARTRIPGADVRTYRNATLGLTDLSRGRADAALVSRFQGVYLAARNGLTVTPVGPVLRRYVLAMSFRKGSPAFKRAVDGAVGDMIGDGTLSAISRRWLGGVDMAAELRGLPADQAG</sequence>
<dbReference type="Gene3D" id="3.40.190.10">
    <property type="entry name" value="Periplasmic binding protein-like II"/>
    <property type="match status" value="2"/>
</dbReference>
<dbReference type="InterPro" id="IPR001638">
    <property type="entry name" value="Solute-binding_3/MltF_N"/>
</dbReference>
<dbReference type="Proteomes" id="UP000194761">
    <property type="component" value="Unassembled WGS sequence"/>
</dbReference>
<name>A0A243RV93_9ACTN</name>
<keyword evidence="1" id="KW-0732">Signal</keyword>
<evidence type="ECO:0000313" key="3">
    <source>
        <dbReference type="EMBL" id="OUC99110.1"/>
    </source>
</evidence>
<reference evidence="3 4" key="1">
    <citation type="submission" date="2017-05" db="EMBL/GenBank/DDBJ databases">
        <title>Biotechnological potential of actinobacteria isolated from South African environments.</title>
        <authorList>
            <person name="Le Roes-Hill M."/>
            <person name="Prins A."/>
            <person name="Durrell K.A."/>
        </authorList>
    </citation>
    <scope>NUCLEOTIDE SEQUENCE [LARGE SCALE GENOMIC DNA]</scope>
    <source>
        <strain evidence="3">M26</strain>
    </source>
</reference>
<proteinExistence type="predicted"/>
<dbReference type="EMBL" id="NGFP01000011">
    <property type="protein sequence ID" value="OUC99110.1"/>
    <property type="molecule type" value="Genomic_DNA"/>
</dbReference>
<accession>A0A243RV93</accession>
<dbReference type="AlphaFoldDB" id="A0A243RV93"/>
<dbReference type="RefSeq" id="WP_086568318.1">
    <property type="nucleotide sequence ID" value="NZ_NGFP01000011.1"/>
</dbReference>